<accession>I7GMR1</accession>
<name>I7GMR1_MACFA</name>
<keyword evidence="1" id="KW-0238">DNA-binding</keyword>
<protein>
    <submittedName>
        <fullName evidence="1">Macaca fascicularis brain cDNA clone: QflA-17949, similar to human sine oculis homeobox homolog 4 (Drosophila) (SIX4), mRNA, RefSeq: NM_017420.1</fullName>
    </submittedName>
</protein>
<dbReference type="EMBL" id="AB172403">
    <property type="protein sequence ID" value="BAE89465.1"/>
    <property type="molecule type" value="mRNA"/>
</dbReference>
<proteinExistence type="evidence at transcript level"/>
<organism evidence="1">
    <name type="scientific">Macaca fascicularis</name>
    <name type="common">Crab-eating macaque</name>
    <name type="synonym">Cynomolgus monkey</name>
    <dbReference type="NCBI Taxonomy" id="9541"/>
    <lineage>
        <taxon>Eukaryota</taxon>
        <taxon>Metazoa</taxon>
        <taxon>Chordata</taxon>
        <taxon>Craniata</taxon>
        <taxon>Vertebrata</taxon>
        <taxon>Euteleostomi</taxon>
        <taxon>Mammalia</taxon>
        <taxon>Eutheria</taxon>
        <taxon>Euarchontoglires</taxon>
        <taxon>Primates</taxon>
        <taxon>Haplorrhini</taxon>
        <taxon>Catarrhini</taxon>
        <taxon>Cercopithecidae</taxon>
        <taxon>Cercopithecinae</taxon>
        <taxon>Macaca</taxon>
    </lineage>
</organism>
<dbReference type="GO" id="GO:0003677">
    <property type="term" value="F:DNA binding"/>
    <property type="evidence" value="ECO:0007669"/>
    <property type="project" value="UniProtKB-KW"/>
</dbReference>
<reference evidence="1" key="1">
    <citation type="journal article" date="2007" name="PLoS Biol.">
        <title>Rate of evolution in brain-expressed genes in humans and other primates.</title>
        <authorList>
            <person name="Wang H.-Y."/>
            <person name="Chien H.-C."/>
            <person name="Osada N."/>
            <person name="Hashimoto K."/>
            <person name="Sugano S."/>
            <person name="Gojobori T."/>
            <person name="Chou C.-K."/>
            <person name="Tsai S.-F."/>
            <person name="Wu C.-I."/>
            <person name="Shen C.-K.J."/>
        </authorList>
    </citation>
    <scope>NUCLEOTIDE SEQUENCE</scope>
</reference>
<dbReference type="AlphaFoldDB" id="I7GMR1"/>
<sequence length="52" mass="6046">MATPALKMNPARDMRIYLLTHSPVHLMASPTSAFPVIWSQYICNKLEMLRYH</sequence>
<evidence type="ECO:0000313" key="1">
    <source>
        <dbReference type="EMBL" id="BAE89465.1"/>
    </source>
</evidence>
<keyword evidence="1" id="KW-0371">Homeobox</keyword>